<reference evidence="1 2" key="1">
    <citation type="submission" date="2024-03" db="EMBL/GenBank/DDBJ databases">
        <title>Novel Streptomyces species of biotechnological and ecological value are a feature of Machair soil.</title>
        <authorList>
            <person name="Prole J.R."/>
            <person name="Goodfellow M."/>
            <person name="Allenby N."/>
            <person name="Ward A.C."/>
        </authorList>
    </citation>
    <scope>NUCLEOTIDE SEQUENCE [LARGE SCALE GENOMIC DNA]</scope>
    <source>
        <strain evidence="1 2">MS1.AVA.1</strain>
    </source>
</reference>
<protein>
    <submittedName>
        <fullName evidence="1">Uncharacterized protein</fullName>
    </submittedName>
</protein>
<keyword evidence="2" id="KW-1185">Reference proteome</keyword>
<evidence type="ECO:0000313" key="1">
    <source>
        <dbReference type="EMBL" id="MEJ8672865.1"/>
    </source>
</evidence>
<dbReference type="EMBL" id="JBBKAK010000001">
    <property type="protein sequence ID" value="MEJ8672865.1"/>
    <property type="molecule type" value="Genomic_DNA"/>
</dbReference>
<accession>A0ABU8UXB6</accession>
<comment type="caution">
    <text evidence="1">The sequence shown here is derived from an EMBL/GenBank/DDBJ whole genome shotgun (WGS) entry which is preliminary data.</text>
</comment>
<evidence type="ECO:0000313" key="2">
    <source>
        <dbReference type="Proteomes" id="UP001376459"/>
    </source>
</evidence>
<dbReference type="Proteomes" id="UP001376459">
    <property type="component" value="Unassembled WGS sequence"/>
</dbReference>
<sequence length="214" mass="21092">MVEAIGLKISVGADVCSAVGKRPTPGPAEELLLSHSSGAQVRFDKDGNITVSAGPGKDVSVSASGGEISLSAWRRDSHRGEAGKGGDQLMALVLVEGAVLMCSHGGRTRLTGGNHHLTVRGKGALTAGAEAGIAFGSAAQPAPGMVVPCAGVDPSGRPAPCITTAALPPGVSVKLSVGGTPVLMSTARGITVPPGAPPGTWSVADPGQNLLEAI</sequence>
<proteinExistence type="predicted"/>
<organism evidence="1 2">
    <name type="scientific">Streptomyces machairae</name>
    <dbReference type="NCBI Taxonomy" id="3134109"/>
    <lineage>
        <taxon>Bacteria</taxon>
        <taxon>Bacillati</taxon>
        <taxon>Actinomycetota</taxon>
        <taxon>Actinomycetes</taxon>
        <taxon>Kitasatosporales</taxon>
        <taxon>Streptomycetaceae</taxon>
        <taxon>Streptomyces</taxon>
    </lineage>
</organism>
<gene>
    <name evidence="1" type="ORF">WKI71_44425</name>
</gene>
<name>A0ABU8UXB6_9ACTN</name>